<accession>A0A1F4NQX0</accession>
<dbReference type="Proteomes" id="UP000178085">
    <property type="component" value="Unassembled WGS sequence"/>
</dbReference>
<reference evidence="1 2" key="1">
    <citation type="journal article" date="2016" name="Nat. Commun.">
        <title>Thousands of microbial genomes shed light on interconnected biogeochemical processes in an aquifer system.</title>
        <authorList>
            <person name="Anantharaman K."/>
            <person name="Brown C.T."/>
            <person name="Hug L.A."/>
            <person name="Sharon I."/>
            <person name="Castelle C.J."/>
            <person name="Probst A.J."/>
            <person name="Thomas B.C."/>
            <person name="Singh A."/>
            <person name="Wilkins M.J."/>
            <person name="Karaoz U."/>
            <person name="Brodie E.L."/>
            <person name="Williams K.H."/>
            <person name="Hubbard S.S."/>
            <person name="Banfield J.F."/>
        </authorList>
    </citation>
    <scope>NUCLEOTIDE SEQUENCE [LARGE SCALE GENOMIC DNA]</scope>
</reference>
<evidence type="ECO:0000313" key="2">
    <source>
        <dbReference type="Proteomes" id="UP000178085"/>
    </source>
</evidence>
<evidence type="ECO:0008006" key="3">
    <source>
        <dbReference type="Google" id="ProtNLM"/>
    </source>
</evidence>
<dbReference type="EMBL" id="METD01000001">
    <property type="protein sequence ID" value="OGB73677.1"/>
    <property type="molecule type" value="Genomic_DNA"/>
</dbReference>
<comment type="caution">
    <text evidence="1">The sequence shown here is derived from an EMBL/GenBank/DDBJ whole genome shotgun (WGS) entry which is preliminary data.</text>
</comment>
<sequence length="204" mass="23678">MTDYAINLEETLSIKDSWGYETEVDAVIYRNQFDKYYQAYSKSGLQEDLMFSFIFLQIYIECFLHGCMRKIVEMEFKPPRINVYKDWTGGEKRSVQDKLDAFVGLFFSLITDKINDDKDEIKRLFGSISYIRNLLVHGHKVAMWSNSDGYSGISEAKAFLTSDQLGNTVKEANKLGALWNQLLDTILPQLKALQRVSDFKYKEI</sequence>
<proteinExistence type="predicted"/>
<gene>
    <name evidence="1" type="ORF">A3K51_02455</name>
</gene>
<organism evidence="1 2">
    <name type="scientific">candidate division Kazan bacterium RIFCSPLOWO2_01_FULL_45_19</name>
    <dbReference type="NCBI Taxonomy" id="1798538"/>
    <lineage>
        <taxon>Bacteria</taxon>
        <taxon>Bacteria division Kazan-3B-28</taxon>
    </lineage>
</organism>
<evidence type="ECO:0000313" key="1">
    <source>
        <dbReference type="EMBL" id="OGB73677.1"/>
    </source>
</evidence>
<name>A0A1F4NQX0_UNCK3</name>
<protein>
    <recommendedName>
        <fullName evidence="3">RiboL-PSP-HEPN domain-containing protein</fullName>
    </recommendedName>
</protein>
<dbReference type="AlphaFoldDB" id="A0A1F4NQX0"/>